<reference evidence="2 3" key="1">
    <citation type="submission" date="2018-12" db="EMBL/GenBank/DDBJ databases">
        <title>Sequencing of bacterial isolates from soil warming experiment in Harvard Forest, Massachusetts, USA.</title>
        <authorList>
            <person name="Deangelis K."/>
        </authorList>
    </citation>
    <scope>NUCLEOTIDE SEQUENCE [LARGE SCALE GENOMIC DNA]</scope>
    <source>
        <strain evidence="2 3">EB153</strain>
    </source>
</reference>
<dbReference type="EMBL" id="RSDW01000001">
    <property type="protein sequence ID" value="RSL15821.1"/>
    <property type="molecule type" value="Genomic_DNA"/>
</dbReference>
<keyword evidence="1" id="KW-1133">Transmembrane helix</keyword>
<feature type="transmembrane region" description="Helical" evidence="1">
    <location>
        <begin position="6"/>
        <end position="27"/>
    </location>
</feature>
<dbReference type="Proteomes" id="UP000269669">
    <property type="component" value="Unassembled WGS sequence"/>
</dbReference>
<name>A0A3R9Q8I1_9BACT</name>
<sequence>MLPLLVLSIIFLFLVVGASVFVICGVLPPLRKYGLSAALWCATCGPCVVLWMLLGGFAMVANALALQAAQTKNLHLPVLPNGIGTGYIALGLMGTIVVATVVAWVHQTAIRQMTFALFRIYAGLVSAGIGSVWGWCLWISLVLDTHLPYRFLLWGLGMVVLCAGFGYAGFRWAKKLRNDSPTMPGLVSQAEFAGLV</sequence>
<comment type="caution">
    <text evidence="2">The sequence shown here is derived from an EMBL/GenBank/DDBJ whole genome shotgun (WGS) entry which is preliminary data.</text>
</comment>
<evidence type="ECO:0000256" key="1">
    <source>
        <dbReference type="SAM" id="Phobius"/>
    </source>
</evidence>
<dbReference type="RefSeq" id="WP_125484516.1">
    <property type="nucleotide sequence ID" value="NZ_RSDW01000001.1"/>
</dbReference>
<gene>
    <name evidence="2" type="ORF">EDE15_1326</name>
</gene>
<keyword evidence="3" id="KW-1185">Reference proteome</keyword>
<protein>
    <submittedName>
        <fullName evidence="2">Uncharacterized protein</fullName>
    </submittedName>
</protein>
<accession>A0A3R9Q8I1</accession>
<feature type="transmembrane region" description="Helical" evidence="1">
    <location>
        <begin position="39"/>
        <end position="66"/>
    </location>
</feature>
<dbReference type="AlphaFoldDB" id="A0A3R9Q8I1"/>
<feature type="transmembrane region" description="Helical" evidence="1">
    <location>
        <begin position="149"/>
        <end position="170"/>
    </location>
</feature>
<evidence type="ECO:0000313" key="2">
    <source>
        <dbReference type="EMBL" id="RSL15821.1"/>
    </source>
</evidence>
<keyword evidence="1" id="KW-0472">Membrane</keyword>
<feature type="transmembrane region" description="Helical" evidence="1">
    <location>
        <begin position="86"/>
        <end position="105"/>
    </location>
</feature>
<organism evidence="2 3">
    <name type="scientific">Edaphobacter aggregans</name>
    <dbReference type="NCBI Taxonomy" id="570835"/>
    <lineage>
        <taxon>Bacteria</taxon>
        <taxon>Pseudomonadati</taxon>
        <taxon>Acidobacteriota</taxon>
        <taxon>Terriglobia</taxon>
        <taxon>Terriglobales</taxon>
        <taxon>Acidobacteriaceae</taxon>
        <taxon>Edaphobacter</taxon>
    </lineage>
</organism>
<evidence type="ECO:0000313" key="3">
    <source>
        <dbReference type="Proteomes" id="UP000269669"/>
    </source>
</evidence>
<keyword evidence="1" id="KW-0812">Transmembrane</keyword>
<proteinExistence type="predicted"/>
<feature type="transmembrane region" description="Helical" evidence="1">
    <location>
        <begin position="117"/>
        <end position="143"/>
    </location>
</feature>